<evidence type="ECO:0000313" key="6">
    <source>
        <dbReference type="EMBL" id="MBF4693532.1"/>
    </source>
</evidence>
<protein>
    <submittedName>
        <fullName evidence="6">ABC transporter ATP-binding protein</fullName>
    </submittedName>
</protein>
<evidence type="ECO:0000256" key="4">
    <source>
        <dbReference type="ARBA" id="ARBA00022840"/>
    </source>
</evidence>
<keyword evidence="2" id="KW-0813">Transport</keyword>
<organism evidence="6 7">
    <name type="scientific">Fusibacter ferrireducens</name>
    <dbReference type="NCBI Taxonomy" id="2785058"/>
    <lineage>
        <taxon>Bacteria</taxon>
        <taxon>Bacillati</taxon>
        <taxon>Bacillota</taxon>
        <taxon>Clostridia</taxon>
        <taxon>Eubacteriales</taxon>
        <taxon>Eubacteriales Family XII. Incertae Sedis</taxon>
        <taxon>Fusibacter</taxon>
    </lineage>
</organism>
<dbReference type="PANTHER" id="PTHR43335">
    <property type="entry name" value="ABC TRANSPORTER, ATP-BINDING PROTEIN"/>
    <property type="match status" value="1"/>
</dbReference>
<dbReference type="SUPFAM" id="SSF52540">
    <property type="entry name" value="P-loop containing nucleoside triphosphate hydrolases"/>
    <property type="match status" value="1"/>
</dbReference>
<dbReference type="InterPro" id="IPR017871">
    <property type="entry name" value="ABC_transporter-like_CS"/>
</dbReference>
<evidence type="ECO:0000256" key="1">
    <source>
        <dbReference type="ARBA" id="ARBA00005417"/>
    </source>
</evidence>
<evidence type="ECO:0000313" key="7">
    <source>
        <dbReference type="Proteomes" id="UP000614200"/>
    </source>
</evidence>
<dbReference type="EMBL" id="JADKNH010000006">
    <property type="protein sequence ID" value="MBF4693532.1"/>
    <property type="molecule type" value="Genomic_DNA"/>
</dbReference>
<evidence type="ECO:0000256" key="3">
    <source>
        <dbReference type="ARBA" id="ARBA00022741"/>
    </source>
</evidence>
<keyword evidence="3" id="KW-0547">Nucleotide-binding</keyword>
<dbReference type="PANTHER" id="PTHR43335:SF8">
    <property type="entry name" value="ABC TRANSPORTER, ATP-BINDING PROTEIN"/>
    <property type="match status" value="1"/>
</dbReference>
<sequence length="307" mass="34738">MDTILKTHNLTKAFNGVEVISNVNMTIRKGEIYGFLGPNGAGKTTLMKLILNLIKPTSGQIELFDEALTYSSYEFLNRIGSIIETAVFYDRLTGYENLELHCEYMGYHEDQAIEKALQMVDLAHIGKKKVKEYSLGMKQRLALARAIITKPELLILDEPINGLDPVGIKDMRNLLKKLNKEYGVTILISSHIISEIEQIADKIGIIKNGHLIQEIKLEDTRMEMKTCFEIVVNDSKKAALILLNTLNLENFKVIDDTTIRLYDFKHPQTEIMNALIQNGIQIDAFLKKKDSLEDYFLKNVIGGETSA</sequence>
<dbReference type="RefSeq" id="WP_194701777.1">
    <property type="nucleotide sequence ID" value="NZ_JADKNH010000006.1"/>
</dbReference>
<dbReference type="PROSITE" id="PS50893">
    <property type="entry name" value="ABC_TRANSPORTER_2"/>
    <property type="match status" value="1"/>
</dbReference>
<accession>A0ABR9ZST6</accession>
<evidence type="ECO:0000259" key="5">
    <source>
        <dbReference type="PROSITE" id="PS50893"/>
    </source>
</evidence>
<dbReference type="Gene3D" id="3.40.50.300">
    <property type="entry name" value="P-loop containing nucleotide triphosphate hydrolases"/>
    <property type="match status" value="1"/>
</dbReference>
<name>A0ABR9ZST6_9FIRM</name>
<dbReference type="InterPro" id="IPR003593">
    <property type="entry name" value="AAA+_ATPase"/>
</dbReference>
<comment type="caution">
    <text evidence="6">The sequence shown here is derived from an EMBL/GenBank/DDBJ whole genome shotgun (WGS) entry which is preliminary data.</text>
</comment>
<dbReference type="SMART" id="SM00382">
    <property type="entry name" value="AAA"/>
    <property type="match status" value="1"/>
</dbReference>
<keyword evidence="4 6" id="KW-0067">ATP-binding</keyword>
<comment type="similarity">
    <text evidence="1">Belongs to the ABC transporter superfamily.</text>
</comment>
<dbReference type="Pfam" id="PF00005">
    <property type="entry name" value="ABC_tran"/>
    <property type="match status" value="1"/>
</dbReference>
<dbReference type="GO" id="GO:0005524">
    <property type="term" value="F:ATP binding"/>
    <property type="evidence" value="ECO:0007669"/>
    <property type="project" value="UniProtKB-KW"/>
</dbReference>
<dbReference type="PROSITE" id="PS00211">
    <property type="entry name" value="ABC_TRANSPORTER_1"/>
    <property type="match status" value="1"/>
</dbReference>
<reference evidence="6 7" key="1">
    <citation type="submission" date="2020-11" db="EMBL/GenBank/DDBJ databases">
        <title>Fusibacter basophilias sp. nov.</title>
        <authorList>
            <person name="Qiu D."/>
        </authorList>
    </citation>
    <scope>NUCLEOTIDE SEQUENCE [LARGE SCALE GENOMIC DNA]</scope>
    <source>
        <strain evidence="6 7">Q10-2</strain>
    </source>
</reference>
<gene>
    <name evidence="6" type="ORF">ISU02_10390</name>
</gene>
<dbReference type="InterPro" id="IPR027417">
    <property type="entry name" value="P-loop_NTPase"/>
</dbReference>
<keyword evidence="7" id="KW-1185">Reference proteome</keyword>
<evidence type="ECO:0000256" key="2">
    <source>
        <dbReference type="ARBA" id="ARBA00022448"/>
    </source>
</evidence>
<dbReference type="Proteomes" id="UP000614200">
    <property type="component" value="Unassembled WGS sequence"/>
</dbReference>
<feature type="domain" description="ABC transporter" evidence="5">
    <location>
        <begin position="5"/>
        <end position="233"/>
    </location>
</feature>
<proteinExistence type="inferred from homology"/>
<dbReference type="InterPro" id="IPR003439">
    <property type="entry name" value="ABC_transporter-like_ATP-bd"/>
</dbReference>